<dbReference type="InterPro" id="IPR005467">
    <property type="entry name" value="His_kinase_dom"/>
</dbReference>
<accession>A0A6H1U1N4</accession>
<dbReference type="PROSITE" id="PS50109">
    <property type="entry name" value="HIS_KIN"/>
    <property type="match status" value="1"/>
</dbReference>
<dbReference type="InterPro" id="IPR001789">
    <property type="entry name" value="Sig_transdc_resp-reg_receiver"/>
</dbReference>
<evidence type="ECO:0000313" key="11">
    <source>
        <dbReference type="Proteomes" id="UP000500857"/>
    </source>
</evidence>
<dbReference type="InterPro" id="IPR011006">
    <property type="entry name" value="CheY-like_superfamily"/>
</dbReference>
<dbReference type="AlphaFoldDB" id="A0A6H1U1N4"/>
<evidence type="ECO:0000256" key="7">
    <source>
        <dbReference type="PROSITE-ProRule" id="PRU00169"/>
    </source>
</evidence>
<dbReference type="Gene3D" id="3.40.50.2300">
    <property type="match status" value="1"/>
</dbReference>
<dbReference type="KEGG" id="oxy:HCG48_17100"/>
<evidence type="ECO:0000256" key="5">
    <source>
        <dbReference type="ARBA" id="ARBA00022777"/>
    </source>
</evidence>
<dbReference type="SUPFAM" id="SSF52172">
    <property type="entry name" value="CheY-like"/>
    <property type="match status" value="1"/>
</dbReference>
<evidence type="ECO:0000259" key="9">
    <source>
        <dbReference type="PROSITE" id="PS50110"/>
    </source>
</evidence>
<feature type="domain" description="Response regulatory" evidence="9">
    <location>
        <begin position="7"/>
        <end position="124"/>
    </location>
</feature>
<dbReference type="EMBL" id="CP051167">
    <property type="protein sequence ID" value="QIZ72080.1"/>
    <property type="molecule type" value="Genomic_DNA"/>
</dbReference>
<organism evidence="10 11">
    <name type="scientific">Oxynema aestuarii AP17</name>
    <dbReference type="NCBI Taxonomy" id="2064643"/>
    <lineage>
        <taxon>Bacteria</taxon>
        <taxon>Bacillati</taxon>
        <taxon>Cyanobacteriota</taxon>
        <taxon>Cyanophyceae</taxon>
        <taxon>Oscillatoriophycideae</taxon>
        <taxon>Oscillatoriales</taxon>
        <taxon>Oscillatoriaceae</taxon>
        <taxon>Oxynema</taxon>
        <taxon>Oxynema aestuarii</taxon>
    </lineage>
</organism>
<dbReference type="CDD" id="cd00082">
    <property type="entry name" value="HisKA"/>
    <property type="match status" value="1"/>
</dbReference>
<dbReference type="Pfam" id="PF00512">
    <property type="entry name" value="HisKA"/>
    <property type="match status" value="1"/>
</dbReference>
<keyword evidence="11" id="KW-1185">Reference proteome</keyword>
<dbReference type="SMART" id="SM00387">
    <property type="entry name" value="HATPase_c"/>
    <property type="match status" value="1"/>
</dbReference>
<dbReference type="CDD" id="cd00075">
    <property type="entry name" value="HATPase"/>
    <property type="match status" value="1"/>
</dbReference>
<dbReference type="InterPro" id="IPR003594">
    <property type="entry name" value="HATPase_dom"/>
</dbReference>
<evidence type="ECO:0000256" key="6">
    <source>
        <dbReference type="ARBA" id="ARBA00023012"/>
    </source>
</evidence>
<keyword evidence="4" id="KW-0808">Transferase</keyword>
<dbReference type="SMART" id="SM00448">
    <property type="entry name" value="REC"/>
    <property type="match status" value="1"/>
</dbReference>
<protein>
    <recommendedName>
        <fullName evidence="2">histidine kinase</fullName>
        <ecNumber evidence="2">2.7.13.3</ecNumber>
    </recommendedName>
</protein>
<feature type="modified residue" description="4-aspartylphosphate" evidence="7">
    <location>
        <position position="59"/>
    </location>
</feature>
<dbReference type="InterPro" id="IPR036890">
    <property type="entry name" value="HATPase_C_sf"/>
</dbReference>
<keyword evidence="6" id="KW-0902">Two-component regulatory system</keyword>
<dbReference type="PROSITE" id="PS50110">
    <property type="entry name" value="RESPONSE_REGULATORY"/>
    <property type="match status" value="1"/>
</dbReference>
<dbReference type="EC" id="2.7.13.3" evidence="2"/>
<dbReference type="InterPro" id="IPR004358">
    <property type="entry name" value="Sig_transdc_His_kin-like_C"/>
</dbReference>
<dbReference type="Gene3D" id="1.10.287.130">
    <property type="match status" value="1"/>
</dbReference>
<dbReference type="Pfam" id="PF02518">
    <property type="entry name" value="HATPase_c"/>
    <property type="match status" value="1"/>
</dbReference>
<sequence>MNSETIKILLVEDNLGDADLLQEILEEATASEFEVTHTSYLRDAFDRLENQPFDAILLDLSLPDSQGLETLVKLQTKRPDFPIVVITGLNDEQLAVNAVRQGAQDYLVKGQLNGPVLIRSLRYAIERKIAEIATRKSLERERELRELKSRFVSMVSHELRNPLTTIVAAAQLLEQRHYQLSEEKKEDMYRRIRKSAGRMNQLLDDILMIWKTEATEQRFITSRVNLTDFCQAAIEEFREQLGDLKSVENSAEHQIVFNGDRHCRSFAEVDRTLLRQILTNLLSNAIKYSPDGGKIQFELACEEDRAVFEVKDCGIGIPESDLEKLFTAFHRGSNTQGISGTGLGLAIVKKSVELHGGTIAVESQEGIGTRFTVVLPLKVERVQTQAIGIQENS</sequence>
<dbReference type="Proteomes" id="UP000500857">
    <property type="component" value="Chromosome"/>
</dbReference>
<comment type="catalytic activity">
    <reaction evidence="1">
        <text>ATP + protein L-histidine = ADP + protein N-phospho-L-histidine.</text>
        <dbReference type="EC" id="2.7.13.3"/>
    </reaction>
</comment>
<evidence type="ECO:0000256" key="2">
    <source>
        <dbReference type="ARBA" id="ARBA00012438"/>
    </source>
</evidence>
<dbReference type="FunFam" id="3.30.565.10:FF:000006">
    <property type="entry name" value="Sensor histidine kinase WalK"/>
    <property type="match status" value="1"/>
</dbReference>
<evidence type="ECO:0000256" key="4">
    <source>
        <dbReference type="ARBA" id="ARBA00022679"/>
    </source>
</evidence>
<dbReference type="PANTHER" id="PTHR43547">
    <property type="entry name" value="TWO-COMPONENT HISTIDINE KINASE"/>
    <property type="match status" value="1"/>
</dbReference>
<dbReference type="SMART" id="SM00388">
    <property type="entry name" value="HisKA"/>
    <property type="match status" value="1"/>
</dbReference>
<evidence type="ECO:0000259" key="8">
    <source>
        <dbReference type="PROSITE" id="PS50109"/>
    </source>
</evidence>
<dbReference type="InterPro" id="IPR036097">
    <property type="entry name" value="HisK_dim/P_sf"/>
</dbReference>
<keyword evidence="3 7" id="KW-0597">Phosphoprotein</keyword>
<dbReference type="Gene3D" id="3.30.565.10">
    <property type="entry name" value="Histidine kinase-like ATPase, C-terminal domain"/>
    <property type="match status" value="1"/>
</dbReference>
<dbReference type="SUPFAM" id="SSF55874">
    <property type="entry name" value="ATPase domain of HSP90 chaperone/DNA topoisomerase II/histidine kinase"/>
    <property type="match status" value="1"/>
</dbReference>
<dbReference type="GO" id="GO:0000155">
    <property type="term" value="F:phosphorelay sensor kinase activity"/>
    <property type="evidence" value="ECO:0007669"/>
    <property type="project" value="InterPro"/>
</dbReference>
<name>A0A6H1U1N4_9CYAN</name>
<gene>
    <name evidence="10" type="ORF">HCG48_17100</name>
</gene>
<dbReference type="CDD" id="cd00156">
    <property type="entry name" value="REC"/>
    <property type="match status" value="1"/>
</dbReference>
<feature type="domain" description="Histidine kinase" evidence="8">
    <location>
        <begin position="154"/>
        <end position="379"/>
    </location>
</feature>
<reference evidence="10 11" key="1">
    <citation type="submission" date="2020-04" db="EMBL/GenBank/DDBJ databases">
        <authorList>
            <person name="Basu S."/>
            <person name="Maruthanayagam V."/>
            <person name="Chakraborty S."/>
            <person name="Pramanik A."/>
            <person name="Mukherjee J."/>
            <person name="Brink B."/>
        </authorList>
    </citation>
    <scope>NUCLEOTIDE SEQUENCE [LARGE SCALE GENOMIC DNA]</scope>
    <source>
        <strain evidence="10 11">AP17</strain>
    </source>
</reference>
<dbReference type="RefSeq" id="WP_168570231.1">
    <property type="nucleotide sequence ID" value="NZ_CP051167.1"/>
</dbReference>
<keyword evidence="5 10" id="KW-0418">Kinase</keyword>
<dbReference type="InterPro" id="IPR003661">
    <property type="entry name" value="HisK_dim/P_dom"/>
</dbReference>
<dbReference type="PRINTS" id="PR00344">
    <property type="entry name" value="BCTRLSENSOR"/>
</dbReference>
<dbReference type="SUPFAM" id="SSF47384">
    <property type="entry name" value="Homodimeric domain of signal transducing histidine kinase"/>
    <property type="match status" value="1"/>
</dbReference>
<evidence type="ECO:0000256" key="3">
    <source>
        <dbReference type="ARBA" id="ARBA00022553"/>
    </source>
</evidence>
<evidence type="ECO:0000256" key="1">
    <source>
        <dbReference type="ARBA" id="ARBA00000085"/>
    </source>
</evidence>
<evidence type="ECO:0000313" key="10">
    <source>
        <dbReference type="EMBL" id="QIZ72080.1"/>
    </source>
</evidence>
<proteinExistence type="predicted"/>
<dbReference type="Pfam" id="PF00072">
    <property type="entry name" value="Response_reg"/>
    <property type="match status" value="1"/>
</dbReference>
<dbReference type="PANTHER" id="PTHR43547:SF2">
    <property type="entry name" value="HYBRID SIGNAL TRANSDUCTION HISTIDINE KINASE C"/>
    <property type="match status" value="1"/>
</dbReference>